<feature type="transmembrane region" description="Helical" evidence="2">
    <location>
        <begin position="236"/>
        <end position="256"/>
    </location>
</feature>
<evidence type="ECO:0008006" key="5">
    <source>
        <dbReference type="Google" id="ProtNLM"/>
    </source>
</evidence>
<evidence type="ECO:0000256" key="2">
    <source>
        <dbReference type="SAM" id="Phobius"/>
    </source>
</evidence>
<feature type="transmembrane region" description="Helical" evidence="2">
    <location>
        <begin position="287"/>
        <end position="307"/>
    </location>
</feature>
<feature type="transmembrane region" description="Helical" evidence="2">
    <location>
        <begin position="128"/>
        <end position="149"/>
    </location>
</feature>
<reference evidence="3 4" key="1">
    <citation type="journal article" date="2005" name="Science">
        <title>Genome of the host-cell transforming parasite Theileria annulata compared with T. parva.</title>
        <authorList>
            <person name="Pain A."/>
            <person name="Renauld H."/>
            <person name="Berriman M."/>
            <person name="Murphy L."/>
            <person name="Yeats C.A."/>
            <person name="Weir W."/>
            <person name="Kerhornou A."/>
            <person name="Aslett M."/>
            <person name="Bishop R."/>
            <person name="Bouchier C."/>
            <person name="Cochet M."/>
            <person name="Coulson R.M.R."/>
            <person name="Cronin A."/>
            <person name="de Villiers E.P."/>
            <person name="Fraser A."/>
            <person name="Fosker N."/>
            <person name="Gardner M."/>
            <person name="Goble A."/>
            <person name="Griffiths-Jones S."/>
            <person name="Harris D.E."/>
            <person name="Katzer F."/>
            <person name="Larke N."/>
            <person name="Lord A."/>
            <person name="Maser P."/>
            <person name="McKellar S."/>
            <person name="Mooney P."/>
            <person name="Morton F."/>
            <person name="Nene V."/>
            <person name="O'Neil S."/>
            <person name="Price C."/>
            <person name="Quail M.A."/>
            <person name="Rabbinowitsch E."/>
            <person name="Rawlings N.D."/>
            <person name="Rutter S."/>
            <person name="Saunders D."/>
            <person name="Seeger K."/>
            <person name="Shah T."/>
            <person name="Squares R."/>
            <person name="Squares S."/>
            <person name="Tivey A."/>
            <person name="Walker A.R."/>
            <person name="Woodward J."/>
            <person name="Dobbelaere D.A.E."/>
            <person name="Langsley G."/>
            <person name="Rajandream M.A."/>
            <person name="McKeever D."/>
            <person name="Shiels B."/>
            <person name="Tait A."/>
            <person name="Barrell B.G."/>
            <person name="Hall N."/>
        </authorList>
    </citation>
    <scope>NUCLEOTIDE SEQUENCE [LARGE SCALE GENOMIC DNA]</scope>
    <source>
        <strain evidence="4">Ankara</strain>
    </source>
</reference>
<dbReference type="VEuPathDB" id="PiroplasmaDB:TA09895"/>
<accession>Q4U8P2</accession>
<dbReference type="GeneID" id="3863103"/>
<dbReference type="EMBL" id="CR940353">
    <property type="protein sequence ID" value="CAI76811.1"/>
    <property type="molecule type" value="Genomic_DNA"/>
</dbReference>
<dbReference type="Proteomes" id="UP000001950">
    <property type="component" value="Chromosome 4"/>
</dbReference>
<proteinExistence type="predicted"/>
<protein>
    <recommendedName>
        <fullName evidence="5">Sugar phosphate transporter domain-containing protein</fullName>
    </recommendedName>
</protein>
<dbReference type="AlphaFoldDB" id="Q4U8P2"/>
<sequence>MSENNFEQFSDSYLLDVDKTFVGNEQLMEGLFQRKEVSGSFDNSKLPHPIEALTTTDSSTSPVQKLVTTTPSTPANADEQLKDKLNLVEDSDFLLVNHPTDILKPETSLYGSTSLSVKSLFGNLSLPLLFYMFIFVLTNTAQPLLILLLRKNGGTPVLRIITHFFAEWNLHISLSNISGDGLRRNISNKKVNLVGLVIFHKQFSQEKWRYPIILSLMDIIHQVVEKAGLVYCGPSIYSIASSTNTLFLALFSKLILKQTVTSLTWLSISLISFSLALSGYVHTEYITSLHILGFFLVMLASMVVTHLPQSALNSIIGEILLKKDTIEGPNLVCMMGLTSLTIFTIWTMVWTVPQRKTLFATDKEINPFDLQNVLKILGILFLSNFGRSSVYYYIIKKSGSVCCGVLKALRIVLVVFADHFLFSYIDGSQKITPGKVVAALIVSPH</sequence>
<keyword evidence="2" id="KW-1133">Transmembrane helix</keyword>
<dbReference type="SUPFAM" id="SSF103481">
    <property type="entry name" value="Multidrug resistance efflux transporter EmrE"/>
    <property type="match status" value="1"/>
</dbReference>
<dbReference type="RefSeq" id="XP_953436.1">
    <property type="nucleotide sequence ID" value="XM_948343.1"/>
</dbReference>
<name>Q4U8P2_THEAN</name>
<dbReference type="InParanoid" id="Q4U8P2"/>
<organism evidence="3 4">
    <name type="scientific">Theileria annulata</name>
    <dbReference type="NCBI Taxonomy" id="5874"/>
    <lineage>
        <taxon>Eukaryota</taxon>
        <taxon>Sar</taxon>
        <taxon>Alveolata</taxon>
        <taxon>Apicomplexa</taxon>
        <taxon>Aconoidasida</taxon>
        <taxon>Piroplasmida</taxon>
        <taxon>Theileriidae</taxon>
        <taxon>Theileria</taxon>
    </lineage>
</organism>
<feature type="region of interest" description="Disordered" evidence="1">
    <location>
        <begin position="53"/>
        <end position="75"/>
    </location>
</feature>
<feature type="transmembrane region" description="Helical" evidence="2">
    <location>
        <begin position="328"/>
        <end position="353"/>
    </location>
</feature>
<dbReference type="OMA" id="QINFTRT"/>
<keyword evidence="4" id="KW-1185">Reference proteome</keyword>
<dbReference type="STRING" id="5874.Q4U8P2"/>
<dbReference type="KEGG" id="tan:TA09895"/>
<keyword evidence="2" id="KW-0472">Membrane</keyword>
<evidence type="ECO:0000313" key="3">
    <source>
        <dbReference type="EMBL" id="CAI76811.1"/>
    </source>
</evidence>
<dbReference type="InterPro" id="IPR037185">
    <property type="entry name" value="EmrE-like"/>
</dbReference>
<keyword evidence="2" id="KW-0812">Transmembrane</keyword>
<dbReference type="eggNOG" id="ENOG502QW36">
    <property type="taxonomic scope" value="Eukaryota"/>
</dbReference>
<evidence type="ECO:0000313" key="4">
    <source>
        <dbReference type="Proteomes" id="UP000001950"/>
    </source>
</evidence>
<gene>
    <name evidence="3" type="ORF">TA09895</name>
</gene>
<evidence type="ECO:0000256" key="1">
    <source>
        <dbReference type="SAM" id="MobiDB-lite"/>
    </source>
</evidence>
<dbReference type="OrthoDB" id="29773at2759"/>
<feature type="transmembrane region" description="Helical" evidence="2">
    <location>
        <begin position="263"/>
        <end position="281"/>
    </location>
</feature>